<feature type="domain" description="Aminoglycoside phosphotransferase" evidence="10">
    <location>
        <begin position="27"/>
        <end position="245"/>
    </location>
</feature>
<evidence type="ECO:0000256" key="9">
    <source>
        <dbReference type="NCBIfam" id="TIGR00938"/>
    </source>
</evidence>
<proteinExistence type="inferred from homology"/>
<keyword evidence="1 8" id="KW-0028">Amino-acid biosynthesis</keyword>
<keyword evidence="2 8" id="KW-0808">Transferase</keyword>
<evidence type="ECO:0000256" key="8">
    <source>
        <dbReference type="HAMAP-Rule" id="MF_00301"/>
    </source>
</evidence>
<dbReference type="CDD" id="cd05153">
    <property type="entry name" value="HomoserineK_II"/>
    <property type="match status" value="1"/>
</dbReference>
<evidence type="ECO:0000256" key="5">
    <source>
        <dbReference type="ARBA" id="ARBA00022777"/>
    </source>
</evidence>
<evidence type="ECO:0000256" key="2">
    <source>
        <dbReference type="ARBA" id="ARBA00022679"/>
    </source>
</evidence>
<gene>
    <name evidence="8" type="primary">thrB</name>
    <name evidence="11" type="ORF">HLB44_28330</name>
</gene>
<dbReference type="EC" id="2.7.1.39" evidence="8 9"/>
<dbReference type="NCBIfam" id="TIGR00938">
    <property type="entry name" value="thrB_alt"/>
    <property type="match status" value="1"/>
</dbReference>
<dbReference type="Gene3D" id="3.90.1200.10">
    <property type="match status" value="1"/>
</dbReference>
<evidence type="ECO:0000256" key="7">
    <source>
        <dbReference type="ARBA" id="ARBA00038240"/>
    </source>
</evidence>
<comment type="similarity">
    <text evidence="7 8">Belongs to the pseudomonas-type ThrB family.</text>
</comment>
<evidence type="ECO:0000313" key="11">
    <source>
        <dbReference type="EMBL" id="NRF70919.1"/>
    </source>
</evidence>
<dbReference type="InterPro" id="IPR005280">
    <property type="entry name" value="Homoserine_kinase_II"/>
</dbReference>
<keyword evidence="4 8" id="KW-0547">Nucleotide-binding</keyword>
<dbReference type="RefSeq" id="WP_173130981.1">
    <property type="nucleotide sequence ID" value="NZ_JABRWJ010000009.1"/>
</dbReference>
<keyword evidence="5 8" id="KW-0418">Kinase</keyword>
<dbReference type="InterPro" id="IPR050249">
    <property type="entry name" value="Pseudomonas-type_ThrB"/>
</dbReference>
<reference evidence="11 12" key="1">
    <citation type="submission" date="2020-05" db="EMBL/GenBank/DDBJ databases">
        <title>Aquincola sp. isolate from soil.</title>
        <authorList>
            <person name="Han J."/>
            <person name="Kim D.-U."/>
        </authorList>
    </citation>
    <scope>NUCLEOTIDE SEQUENCE [LARGE SCALE GENOMIC DNA]</scope>
    <source>
        <strain evidence="11 12">S2</strain>
    </source>
</reference>
<dbReference type="PANTHER" id="PTHR21064">
    <property type="entry name" value="AMINOGLYCOSIDE PHOSPHOTRANSFERASE DOMAIN-CONTAINING PROTEIN-RELATED"/>
    <property type="match status" value="1"/>
</dbReference>
<sequence>MAVFTQVGREEAAALAARLGAGTLQSIEGIASGIENSNFFIDTDQGRWVLTLFERLSFEQLPYYLRLMQHLARRGLPVPEPRADATGEILHRVAGKPAALVNALPGEHQLAPDQHHCAQLGHLLARLHLAVADFPLEQPNLRGLAWWQQTTPLLLPHLAEPQRALLEEELIFQQQLAAAPAYRSLPHGAVHADLFRDNVLFDGLPGHEKLTGAYDFYFAGSDSFGYDLAVCLNDWCIDADSGRLDEPRALALIDAYELERPLTSAELRLLPGLLRAAALRFWLSRLADWHLPREAALLNPKDPQHFERVLRERIVAPWHPPR</sequence>
<dbReference type="Gene3D" id="3.30.200.20">
    <property type="entry name" value="Phosphorylase Kinase, domain 1"/>
    <property type="match status" value="1"/>
</dbReference>
<name>A0ABX2EQS0_9BURK</name>
<dbReference type="GO" id="GO:0004413">
    <property type="term" value="F:homoserine kinase activity"/>
    <property type="evidence" value="ECO:0007669"/>
    <property type="project" value="UniProtKB-EC"/>
</dbReference>
<evidence type="ECO:0000256" key="1">
    <source>
        <dbReference type="ARBA" id="ARBA00022605"/>
    </source>
</evidence>
<protein>
    <recommendedName>
        <fullName evidence="8 9">Homoserine kinase</fullName>
        <shortName evidence="8">HK</shortName>
        <shortName evidence="8">HSK</shortName>
        <ecNumber evidence="8 9">2.7.1.39</ecNumber>
    </recommendedName>
</protein>
<keyword evidence="6 8" id="KW-0067">ATP-binding</keyword>
<dbReference type="SUPFAM" id="SSF56112">
    <property type="entry name" value="Protein kinase-like (PK-like)"/>
    <property type="match status" value="1"/>
</dbReference>
<keyword evidence="12" id="KW-1185">Reference proteome</keyword>
<dbReference type="InterPro" id="IPR002575">
    <property type="entry name" value="Aminoglycoside_PTrfase"/>
</dbReference>
<accession>A0ABX2EQS0</accession>
<evidence type="ECO:0000313" key="12">
    <source>
        <dbReference type="Proteomes" id="UP000737171"/>
    </source>
</evidence>
<dbReference type="HAMAP" id="MF_00301">
    <property type="entry name" value="Homoser_kinase_2"/>
    <property type="match status" value="1"/>
</dbReference>
<dbReference type="Pfam" id="PF01636">
    <property type="entry name" value="APH"/>
    <property type="match status" value="1"/>
</dbReference>
<comment type="pathway">
    <text evidence="8">Amino-acid biosynthesis; L-threonine biosynthesis; L-threonine from L-aspartate: step 4/5.</text>
</comment>
<dbReference type="PANTHER" id="PTHR21064:SF6">
    <property type="entry name" value="AMINOGLYCOSIDE PHOSPHOTRANSFERASE DOMAIN-CONTAINING PROTEIN"/>
    <property type="match status" value="1"/>
</dbReference>
<evidence type="ECO:0000256" key="3">
    <source>
        <dbReference type="ARBA" id="ARBA00022697"/>
    </source>
</evidence>
<keyword evidence="3 8" id="KW-0791">Threonine biosynthesis</keyword>
<evidence type="ECO:0000259" key="10">
    <source>
        <dbReference type="Pfam" id="PF01636"/>
    </source>
</evidence>
<dbReference type="InterPro" id="IPR011009">
    <property type="entry name" value="Kinase-like_dom_sf"/>
</dbReference>
<dbReference type="EMBL" id="JABRWJ010000009">
    <property type="protein sequence ID" value="NRF70919.1"/>
    <property type="molecule type" value="Genomic_DNA"/>
</dbReference>
<evidence type="ECO:0000256" key="4">
    <source>
        <dbReference type="ARBA" id="ARBA00022741"/>
    </source>
</evidence>
<comment type="catalytic activity">
    <reaction evidence="8">
        <text>L-homoserine + ATP = O-phospho-L-homoserine + ADP + H(+)</text>
        <dbReference type="Rhea" id="RHEA:13985"/>
        <dbReference type="ChEBI" id="CHEBI:15378"/>
        <dbReference type="ChEBI" id="CHEBI:30616"/>
        <dbReference type="ChEBI" id="CHEBI:57476"/>
        <dbReference type="ChEBI" id="CHEBI:57590"/>
        <dbReference type="ChEBI" id="CHEBI:456216"/>
        <dbReference type="EC" id="2.7.1.39"/>
    </reaction>
</comment>
<evidence type="ECO:0000256" key="6">
    <source>
        <dbReference type="ARBA" id="ARBA00022840"/>
    </source>
</evidence>
<dbReference type="NCBIfam" id="NF003558">
    <property type="entry name" value="PRK05231.1"/>
    <property type="match status" value="1"/>
</dbReference>
<organism evidence="11 12">
    <name type="scientific">Pseudaquabacterium terrae</name>
    <dbReference type="NCBI Taxonomy" id="2732868"/>
    <lineage>
        <taxon>Bacteria</taxon>
        <taxon>Pseudomonadati</taxon>
        <taxon>Pseudomonadota</taxon>
        <taxon>Betaproteobacteria</taxon>
        <taxon>Burkholderiales</taxon>
        <taxon>Sphaerotilaceae</taxon>
        <taxon>Pseudaquabacterium</taxon>
    </lineage>
</organism>
<comment type="caution">
    <text evidence="11">The sequence shown here is derived from an EMBL/GenBank/DDBJ whole genome shotgun (WGS) entry which is preliminary data.</text>
</comment>
<dbReference type="Proteomes" id="UP000737171">
    <property type="component" value="Unassembled WGS sequence"/>
</dbReference>